<dbReference type="GO" id="GO:0004799">
    <property type="term" value="F:thymidylate synthase activity"/>
    <property type="evidence" value="ECO:0007669"/>
    <property type="project" value="UniProtKB-UniRule"/>
</dbReference>
<feature type="binding site" evidence="5">
    <location>
        <begin position="159"/>
        <end position="160"/>
    </location>
    <ligand>
        <name>dUMP</name>
        <dbReference type="ChEBI" id="CHEBI:246422"/>
        <note>ligand shared between dimeric partners</note>
    </ligand>
</feature>
<feature type="binding site" evidence="5">
    <location>
        <position position="296"/>
    </location>
    <ligand>
        <name>(6R)-5,10-methylene-5,6,7,8-tetrahydrofolate</name>
        <dbReference type="ChEBI" id="CHEBI:15636"/>
    </ligand>
</feature>
<dbReference type="CDD" id="cd00351">
    <property type="entry name" value="TS_Pyrimidine_HMase"/>
    <property type="match status" value="1"/>
</dbReference>
<dbReference type="UniPathway" id="UPA00575"/>
<evidence type="ECO:0000313" key="9">
    <source>
        <dbReference type="Proteomes" id="UP000323257"/>
    </source>
</evidence>
<dbReference type="PRINTS" id="PR00108">
    <property type="entry name" value="THYMDSNTHASE"/>
</dbReference>
<keyword evidence="3 5" id="KW-0808">Transferase</keyword>
<accession>A0A5S5C8D1</accession>
<dbReference type="GO" id="GO:0006231">
    <property type="term" value="P:dTMP biosynthetic process"/>
    <property type="evidence" value="ECO:0007669"/>
    <property type="project" value="UniProtKB-UniRule"/>
</dbReference>
<dbReference type="GO" id="GO:0032259">
    <property type="term" value="P:methylation"/>
    <property type="evidence" value="ECO:0007669"/>
    <property type="project" value="UniProtKB-KW"/>
</dbReference>
<name>A0A5S5C8D1_9BACL</name>
<dbReference type="Pfam" id="PF00303">
    <property type="entry name" value="Thymidylat_synt"/>
    <property type="match status" value="1"/>
</dbReference>
<evidence type="ECO:0000313" key="8">
    <source>
        <dbReference type="EMBL" id="TYP74858.1"/>
    </source>
</evidence>
<dbReference type="PANTHER" id="PTHR11548">
    <property type="entry name" value="THYMIDYLATE SYNTHASE 1"/>
    <property type="match status" value="1"/>
</dbReference>
<dbReference type="GO" id="GO:0005829">
    <property type="term" value="C:cytosol"/>
    <property type="evidence" value="ECO:0007669"/>
    <property type="project" value="TreeGrafter"/>
</dbReference>
<comment type="caution">
    <text evidence="8">The sequence shown here is derived from an EMBL/GenBank/DDBJ whole genome shotgun (WGS) entry which is preliminary data.</text>
</comment>
<dbReference type="SUPFAM" id="SSF55831">
    <property type="entry name" value="Thymidylate synthase/dCMP hydroxymethylase"/>
    <property type="match status" value="1"/>
</dbReference>
<dbReference type="InterPro" id="IPR023451">
    <property type="entry name" value="Thymidate_synth/dCMP_Mease_dom"/>
</dbReference>
<comment type="similarity">
    <text evidence="5">Belongs to the thymidylate synthase family. Bacterial-type ThyA subfamily.</text>
</comment>
<evidence type="ECO:0000256" key="2">
    <source>
        <dbReference type="ARBA" id="ARBA00022603"/>
    </source>
</evidence>
<feature type="active site" evidence="6">
    <location>
        <position position="179"/>
    </location>
</feature>
<feature type="binding site" description="in other chain" evidence="5">
    <location>
        <begin position="240"/>
        <end position="242"/>
    </location>
    <ligand>
        <name>dUMP</name>
        <dbReference type="ChEBI" id="CHEBI:246422"/>
        <note>ligand shared between dimeric partners</note>
    </ligand>
</feature>
<dbReference type="EC" id="2.1.1.45" evidence="1 5"/>
<keyword evidence="2 5" id="KW-0489">Methyltransferase</keyword>
<dbReference type="Proteomes" id="UP000323257">
    <property type="component" value="Unassembled WGS sequence"/>
</dbReference>
<evidence type="ECO:0000259" key="7">
    <source>
        <dbReference type="Pfam" id="PF00303"/>
    </source>
</evidence>
<dbReference type="AlphaFoldDB" id="A0A5S5C8D1"/>
<sequence length="297" mass="34633">MTKVIFYEVSTLGQFDLIYKDIVTDIMANGIWDKDQKVRAKWADGTPAYTKSVISKQIVLDNAEVPILTTKRVAWKTAIHELIWFYIKRTSDVSYLRENNVKIWEEWTREDGTIGRAYGYQLGKSFPEDGSPDGKRQSDRITNQVEKLIDGLKNNPASRRHIISLYNIDDNHDMALYPCVWHNQWLVKANKLHLIVGIRSNDVGLGHPFNVFQYYVLQRMIAQVTGYELGTLTFNINDCHIYERHLEPLAKQIELEPFEAPTLWINPEVKNFDDFTIEDFKLLDYKHHEKVPMEVAI</sequence>
<keyword evidence="5" id="KW-0963">Cytoplasm</keyword>
<feature type="binding site" description="in other chain" evidence="5">
    <location>
        <position position="210"/>
    </location>
    <ligand>
        <name>dUMP</name>
        <dbReference type="ChEBI" id="CHEBI:246422"/>
        <note>ligand shared between dimeric partners</note>
    </ligand>
</feature>
<comment type="function">
    <text evidence="5">Catalyzes the reductive methylation of 2'-deoxyuridine-5'-monophosphate (dUMP) to 2'-deoxythymidine-5'-monophosphate (dTMP) while utilizing 5,10-methylenetetrahydrofolate (mTHF) as the methyl donor and reductant in the reaction, yielding dihydrofolate (DHF) as a by-product. This enzymatic reaction provides an intracellular de novo source of dTMP, an essential precursor for DNA biosynthesis.</text>
</comment>
<feature type="binding site" description="in other chain" evidence="5">
    <location>
        <begin position="199"/>
        <end position="202"/>
    </location>
    <ligand>
        <name>dUMP</name>
        <dbReference type="ChEBI" id="CHEBI:246422"/>
        <note>ligand shared between dimeric partners</note>
    </ligand>
</feature>
<dbReference type="PANTHER" id="PTHR11548:SF1">
    <property type="entry name" value="THYMIDYLATE SYNTHASE 1"/>
    <property type="match status" value="1"/>
</dbReference>
<gene>
    <name evidence="5" type="primary">thyA</name>
    <name evidence="8" type="ORF">BCM02_105405</name>
</gene>
<evidence type="ECO:0000256" key="6">
    <source>
        <dbReference type="PROSITE-ProRule" id="PRU10016"/>
    </source>
</evidence>
<dbReference type="GO" id="GO:0006235">
    <property type="term" value="P:dTTP biosynthetic process"/>
    <property type="evidence" value="ECO:0007669"/>
    <property type="project" value="UniProtKB-UniRule"/>
</dbReference>
<keyword evidence="4 5" id="KW-0545">Nucleotide biosynthesis</keyword>
<comment type="caution">
    <text evidence="5">Lacks conserved residue(s) required for the propagation of feature annotation.</text>
</comment>
<comment type="subunit">
    <text evidence="5">Homodimer.</text>
</comment>
<dbReference type="InterPro" id="IPR020940">
    <property type="entry name" value="Thymidylate_synthase_AS"/>
</dbReference>
<dbReference type="InterPro" id="IPR000398">
    <property type="entry name" value="Thymidylate_synthase"/>
</dbReference>
<dbReference type="HAMAP" id="MF_00008">
    <property type="entry name" value="Thymidy_synth_bact"/>
    <property type="match status" value="1"/>
</dbReference>
<dbReference type="Gene3D" id="3.30.572.10">
    <property type="entry name" value="Thymidylate synthase/dCMP hydroxymethylase domain"/>
    <property type="match status" value="1"/>
</dbReference>
<proteinExistence type="inferred from homology"/>
<keyword evidence="9" id="KW-1185">Reference proteome</keyword>
<dbReference type="InterPro" id="IPR036926">
    <property type="entry name" value="Thymidate_synth/dCMP_Mease_sf"/>
</dbReference>
<comment type="subcellular location">
    <subcellularLocation>
        <location evidence="5">Cytoplasm</location>
    </subcellularLocation>
</comment>
<comment type="catalytic activity">
    <reaction evidence="5">
        <text>dUMP + (6R)-5,10-methylene-5,6,7,8-tetrahydrofolate = 7,8-dihydrofolate + dTMP</text>
        <dbReference type="Rhea" id="RHEA:12104"/>
        <dbReference type="ChEBI" id="CHEBI:15636"/>
        <dbReference type="ChEBI" id="CHEBI:57451"/>
        <dbReference type="ChEBI" id="CHEBI:63528"/>
        <dbReference type="ChEBI" id="CHEBI:246422"/>
        <dbReference type="EC" id="2.1.1.45"/>
    </reaction>
</comment>
<evidence type="ECO:0000256" key="3">
    <source>
        <dbReference type="ARBA" id="ARBA00022679"/>
    </source>
</evidence>
<comment type="pathway">
    <text evidence="5">Pyrimidine metabolism; dTTP biosynthesis.</text>
</comment>
<dbReference type="PROSITE" id="PS00091">
    <property type="entry name" value="THYMIDYLATE_SYNTHASE"/>
    <property type="match status" value="1"/>
</dbReference>
<feature type="domain" description="Thymidylate synthase/dCMP hydroxymethylase" evidence="7">
    <location>
        <begin position="19"/>
        <end position="297"/>
    </location>
</feature>
<feature type="active site" description="Nucleophile" evidence="5">
    <location>
        <position position="179"/>
    </location>
</feature>
<reference evidence="8 9" key="1">
    <citation type="submission" date="2019-07" db="EMBL/GenBank/DDBJ databases">
        <title>Genomic Encyclopedia of Type Strains, Phase III (KMG-III): the genomes of soil and plant-associated and newly described type strains.</title>
        <authorList>
            <person name="Whitman W."/>
        </authorList>
    </citation>
    <scope>NUCLEOTIDE SEQUENCE [LARGE SCALE GENOMIC DNA]</scope>
    <source>
        <strain evidence="8 9">BL24</strain>
    </source>
</reference>
<evidence type="ECO:0000256" key="5">
    <source>
        <dbReference type="HAMAP-Rule" id="MF_00008"/>
    </source>
</evidence>
<organism evidence="8 9">
    <name type="scientific">Paenibacillus methanolicus</name>
    <dbReference type="NCBI Taxonomy" id="582686"/>
    <lineage>
        <taxon>Bacteria</taxon>
        <taxon>Bacillati</taxon>
        <taxon>Bacillota</taxon>
        <taxon>Bacilli</taxon>
        <taxon>Bacillales</taxon>
        <taxon>Paenibacillaceae</taxon>
        <taxon>Paenibacillus</taxon>
    </lineage>
</organism>
<dbReference type="NCBIfam" id="TIGR03284">
    <property type="entry name" value="thym_sym"/>
    <property type="match status" value="1"/>
</dbReference>
<dbReference type="EMBL" id="VNHS01000005">
    <property type="protein sequence ID" value="TYP74858.1"/>
    <property type="molecule type" value="Genomic_DNA"/>
</dbReference>
<evidence type="ECO:0000256" key="4">
    <source>
        <dbReference type="ARBA" id="ARBA00022727"/>
    </source>
</evidence>
<evidence type="ECO:0000256" key="1">
    <source>
        <dbReference type="ARBA" id="ARBA00011947"/>
    </source>
</evidence>
<feature type="binding site" evidence="5">
    <location>
        <position position="202"/>
    </location>
    <ligand>
        <name>(6R)-5,10-methylene-5,6,7,8-tetrahydrofolate</name>
        <dbReference type="ChEBI" id="CHEBI:15636"/>
    </ligand>
</feature>
<protein>
    <recommendedName>
        <fullName evidence="1 5">Thymidylate synthase</fullName>
        <shortName evidence="5">TS</shortName>
        <shortName evidence="5">TSase</shortName>
        <ecNumber evidence="1 5">2.1.1.45</ecNumber>
    </recommendedName>
</protein>
<dbReference type="InterPro" id="IPR045097">
    <property type="entry name" value="Thymidate_synth/dCMP_Mease"/>
</dbReference>